<proteinExistence type="predicted"/>
<protein>
    <submittedName>
        <fullName evidence="1">Uncharacterized protein</fullName>
    </submittedName>
</protein>
<gene>
    <name evidence="1" type="ORF">I7I53_10372</name>
</gene>
<dbReference type="Proteomes" id="UP000663419">
    <property type="component" value="Chromosome 1"/>
</dbReference>
<evidence type="ECO:0000313" key="2">
    <source>
        <dbReference type="Proteomes" id="UP000663419"/>
    </source>
</evidence>
<accession>A0A8A1L661</accession>
<name>A0A8A1L661_AJEC8</name>
<organism evidence="1 2">
    <name type="scientific">Ajellomyces capsulatus (strain H88)</name>
    <name type="common">Darling's disease fungus</name>
    <name type="synonym">Histoplasma capsulatum</name>
    <dbReference type="NCBI Taxonomy" id="544711"/>
    <lineage>
        <taxon>Eukaryota</taxon>
        <taxon>Fungi</taxon>
        <taxon>Dikarya</taxon>
        <taxon>Ascomycota</taxon>
        <taxon>Pezizomycotina</taxon>
        <taxon>Eurotiomycetes</taxon>
        <taxon>Eurotiomycetidae</taxon>
        <taxon>Onygenales</taxon>
        <taxon>Ajellomycetaceae</taxon>
        <taxon>Histoplasma</taxon>
    </lineage>
</organism>
<sequence>MTLTELETTKIFRVVNWRSYTPFQTMPAKSVSYLMHIGEMGGMIEGISKKRLPQLRQINKYGDIPLCSPPHRFGK</sequence>
<evidence type="ECO:0000313" key="1">
    <source>
        <dbReference type="EMBL" id="QSS49878.1"/>
    </source>
</evidence>
<dbReference type="EMBL" id="CP069102">
    <property type="protein sequence ID" value="QSS49878.1"/>
    <property type="molecule type" value="Genomic_DNA"/>
</dbReference>
<reference evidence="1" key="1">
    <citation type="submission" date="2021-01" db="EMBL/GenBank/DDBJ databases">
        <title>Chromosome-level genome assembly of a human fungal pathogen reveals clustering of transcriptionally co-regulated genes.</title>
        <authorList>
            <person name="Voorhies M."/>
            <person name="Cohen S."/>
            <person name="Shea T.P."/>
            <person name="Petrus S."/>
            <person name="Munoz J.F."/>
            <person name="Poplawski S."/>
            <person name="Goldman W.E."/>
            <person name="Michael T."/>
            <person name="Cuomo C.A."/>
            <person name="Sil A."/>
            <person name="Beyhan S."/>
        </authorList>
    </citation>
    <scope>NUCLEOTIDE SEQUENCE</scope>
    <source>
        <strain evidence="1">H88</strain>
    </source>
</reference>
<dbReference type="VEuPathDB" id="FungiDB:I7I53_10372"/>
<dbReference type="AlphaFoldDB" id="A0A8A1L661"/>